<proteinExistence type="predicted"/>
<protein>
    <submittedName>
        <fullName evidence="1">Uncharacterized protein</fullName>
    </submittedName>
</protein>
<comment type="caution">
    <text evidence="1">The sequence shown here is derived from an EMBL/GenBank/DDBJ whole genome shotgun (WGS) entry which is preliminary data.</text>
</comment>
<dbReference type="EMBL" id="LNGD01000187">
    <property type="protein sequence ID" value="KYC46678.1"/>
    <property type="molecule type" value="Genomic_DNA"/>
</dbReference>
<evidence type="ECO:0000313" key="1">
    <source>
        <dbReference type="EMBL" id="KYC46678.1"/>
    </source>
</evidence>
<accession>A0A150IP68</accession>
<organism evidence="1 2">
    <name type="scientific">Candidatus Methanofastidiosum methylothiophilum</name>
    <dbReference type="NCBI Taxonomy" id="1705564"/>
    <lineage>
        <taxon>Archaea</taxon>
        <taxon>Methanobacteriati</taxon>
        <taxon>Methanobacteriota</taxon>
        <taxon>Stenosarchaea group</taxon>
        <taxon>Candidatus Methanofastidiosia</taxon>
        <taxon>Candidatus Methanofastidiosales</taxon>
        <taxon>Candidatus Methanofastidiosaceae</taxon>
        <taxon>Candidatus Methanofastidiosum</taxon>
    </lineage>
</organism>
<reference evidence="1 2" key="1">
    <citation type="journal article" date="2016" name="ISME J.">
        <title>Chasing the elusive Euryarchaeota class WSA2: genomes reveal a uniquely fastidious methyl-reducing methanogen.</title>
        <authorList>
            <person name="Nobu M.K."/>
            <person name="Narihiro T."/>
            <person name="Kuroda K."/>
            <person name="Mei R."/>
            <person name="Liu W.T."/>
        </authorList>
    </citation>
    <scope>NUCLEOTIDE SEQUENCE [LARGE SCALE GENOMIC DNA]</scope>
    <source>
        <strain evidence="1">U1lsi0528_Bin089</strain>
    </source>
</reference>
<dbReference type="AlphaFoldDB" id="A0A150IP68"/>
<dbReference type="Proteomes" id="UP000075578">
    <property type="component" value="Unassembled WGS sequence"/>
</dbReference>
<evidence type="ECO:0000313" key="2">
    <source>
        <dbReference type="Proteomes" id="UP000075578"/>
    </source>
</evidence>
<sequence length="84" mass="9084">MNFFVILSLGKIEVVAPSSVPMFVIVALSGTDRPLIPFPVNSNILFTPPLTDKSLKSSKITSFAEVQSESSPSRHTSIMSGIFK</sequence>
<name>A0A150IP68_9EURY</name>
<gene>
    <name evidence="1" type="ORF">AMQ74_01769</name>
</gene>